<dbReference type="SUPFAM" id="SSF56601">
    <property type="entry name" value="beta-lactamase/transpeptidase-like"/>
    <property type="match status" value="1"/>
</dbReference>
<dbReference type="KEGG" id="ksn:43591785"/>
<evidence type="ECO:0008006" key="3">
    <source>
        <dbReference type="Google" id="ProtNLM"/>
    </source>
</evidence>
<keyword evidence="2" id="KW-1185">Reference proteome</keyword>
<accession>A0AAJ8LPM6</accession>
<proteinExistence type="predicted"/>
<organism evidence="1 2">
    <name type="scientific">Kwoniella shandongensis</name>
    <dbReference type="NCBI Taxonomy" id="1734106"/>
    <lineage>
        <taxon>Eukaryota</taxon>
        <taxon>Fungi</taxon>
        <taxon>Dikarya</taxon>
        <taxon>Basidiomycota</taxon>
        <taxon>Agaricomycotina</taxon>
        <taxon>Tremellomycetes</taxon>
        <taxon>Tremellales</taxon>
        <taxon>Cryptococcaceae</taxon>
        <taxon>Kwoniella</taxon>
    </lineage>
</organism>
<dbReference type="PANTHER" id="PTHR43283:SF3">
    <property type="entry name" value="BETA-LACTAMASE FAMILY PROTEIN (AFU_ORTHOLOGUE AFUA_5G07500)"/>
    <property type="match status" value="1"/>
</dbReference>
<protein>
    <recommendedName>
        <fullName evidence="3">Beta-lactamase-related domain-containing protein</fullName>
    </recommendedName>
</protein>
<reference evidence="1" key="2">
    <citation type="submission" date="2024-01" db="EMBL/GenBank/DDBJ databases">
        <title>Comparative genomics of Cryptococcus and Kwoniella reveals pathogenesis evolution and contrasting modes of karyotype evolution via chromosome fusion or intercentromeric recombination.</title>
        <authorList>
            <person name="Coelho M.A."/>
            <person name="David-Palma M."/>
            <person name="Shea T."/>
            <person name="Bowers K."/>
            <person name="McGinley-Smith S."/>
            <person name="Mohammad A.W."/>
            <person name="Gnirke A."/>
            <person name="Yurkov A.M."/>
            <person name="Nowrousian M."/>
            <person name="Sun S."/>
            <person name="Cuomo C.A."/>
            <person name="Heitman J."/>
        </authorList>
    </citation>
    <scope>NUCLEOTIDE SEQUENCE</scope>
    <source>
        <strain evidence="1">CBS 12478</strain>
    </source>
</reference>
<dbReference type="Proteomes" id="UP000322225">
    <property type="component" value="Chromosome 13"/>
</dbReference>
<dbReference type="PANTHER" id="PTHR43283">
    <property type="entry name" value="BETA-LACTAMASE-RELATED"/>
    <property type="match status" value="1"/>
</dbReference>
<evidence type="ECO:0000313" key="1">
    <source>
        <dbReference type="EMBL" id="WWD22593.1"/>
    </source>
</evidence>
<dbReference type="EMBL" id="CP144063">
    <property type="protein sequence ID" value="WWD22593.1"/>
    <property type="molecule type" value="Genomic_DNA"/>
</dbReference>
<dbReference type="Gene3D" id="3.40.710.10">
    <property type="entry name" value="DD-peptidase/beta-lactamase superfamily"/>
    <property type="match status" value="2"/>
</dbReference>
<dbReference type="GeneID" id="43591785"/>
<dbReference type="RefSeq" id="XP_065824031.1">
    <property type="nucleotide sequence ID" value="XM_065967959.1"/>
</dbReference>
<dbReference type="InterPro" id="IPR012338">
    <property type="entry name" value="Beta-lactam/transpept-like"/>
</dbReference>
<reference evidence="1" key="1">
    <citation type="submission" date="2017-08" db="EMBL/GenBank/DDBJ databases">
        <authorList>
            <person name="Cuomo C."/>
            <person name="Billmyre B."/>
            <person name="Heitman J."/>
        </authorList>
    </citation>
    <scope>NUCLEOTIDE SEQUENCE</scope>
    <source>
        <strain evidence="1">CBS 12478</strain>
    </source>
</reference>
<dbReference type="InterPro" id="IPR050789">
    <property type="entry name" value="Diverse_Enzym_Activities"/>
</dbReference>
<gene>
    <name evidence="1" type="ORF">CI109_107086</name>
</gene>
<dbReference type="AlphaFoldDB" id="A0AAJ8LPM6"/>
<evidence type="ECO:0000313" key="2">
    <source>
        <dbReference type="Proteomes" id="UP000322225"/>
    </source>
</evidence>
<sequence length="302" mass="32930">MGASRTLPTSGREKITQILEQAAAELPGCGLAICDVDGVVYEEYTAYLGEFKASRSADPFQVAVLQMVQRGELGLDTPVSEFLPQLSTPLRIFERLDDEGKPVYRHTSTEITLSMMLNQSAGFGGEFREKVVAWKSSLPDGSPGKGFVNSCKKVYQYGNACEKADIEYPVGGGGIYSTCSDYVKLLHHLLAIKSGEGKVEPTPILSSDLVSTLFAPTLLPNARKSMTALFGDLYQAKEDGELDWSTGMCLYLKDEPRGGWGRHKGSAGWMGAAGTEFWIDPDAKIAYKVKLEKAIYEALETE</sequence>
<name>A0AAJ8LPM6_9TREE</name>